<evidence type="ECO:0000259" key="4">
    <source>
        <dbReference type="PROSITE" id="PS50949"/>
    </source>
</evidence>
<dbReference type="Proteomes" id="UP000249616">
    <property type="component" value="Chromosome"/>
</dbReference>
<dbReference type="GO" id="GO:0003677">
    <property type="term" value="F:DNA binding"/>
    <property type="evidence" value="ECO:0007669"/>
    <property type="project" value="UniProtKB-KW"/>
</dbReference>
<reference evidence="5 6" key="1">
    <citation type="journal article" date="2019" name="Int. J. Syst. Evol. Microbiol.">
        <title>Streptomyces cadmiisoli sp. nov., a novel actinomycete isolated from cadmium-contaminated soil.</title>
        <authorList>
            <person name="Li K."/>
            <person name="Tang X."/>
            <person name="Zhao J."/>
            <person name="Guo Y."/>
            <person name="Tang Y."/>
            <person name="Gao J."/>
        </authorList>
    </citation>
    <scope>NUCLEOTIDE SEQUENCE [LARGE SCALE GENOMIC DNA]</scope>
    <source>
        <strain evidence="5 6">ZFG47</strain>
    </source>
</reference>
<keyword evidence="2" id="KW-0238">DNA-binding</keyword>
<dbReference type="GO" id="GO:0003700">
    <property type="term" value="F:DNA-binding transcription factor activity"/>
    <property type="evidence" value="ECO:0007669"/>
    <property type="project" value="InterPro"/>
</dbReference>
<dbReference type="SUPFAM" id="SSF48008">
    <property type="entry name" value="GntR ligand-binding domain-like"/>
    <property type="match status" value="1"/>
</dbReference>
<dbReference type="AlphaFoldDB" id="A0A2Z4JAS7"/>
<keyword evidence="1" id="KW-0805">Transcription regulation</keyword>
<organism evidence="5 6">
    <name type="scientific">Streptomyces cadmiisoli</name>
    <dbReference type="NCBI Taxonomy" id="2184053"/>
    <lineage>
        <taxon>Bacteria</taxon>
        <taxon>Bacillati</taxon>
        <taxon>Actinomycetota</taxon>
        <taxon>Actinomycetes</taxon>
        <taxon>Kitasatosporales</taxon>
        <taxon>Streptomycetaceae</taxon>
        <taxon>Streptomyces</taxon>
        <taxon>Streptomyces aurantiacus group</taxon>
    </lineage>
</organism>
<evidence type="ECO:0000256" key="2">
    <source>
        <dbReference type="ARBA" id="ARBA00023125"/>
    </source>
</evidence>
<dbReference type="PANTHER" id="PTHR43537">
    <property type="entry name" value="TRANSCRIPTIONAL REGULATOR, GNTR FAMILY"/>
    <property type="match status" value="1"/>
</dbReference>
<evidence type="ECO:0000256" key="1">
    <source>
        <dbReference type="ARBA" id="ARBA00023015"/>
    </source>
</evidence>
<dbReference type="Pfam" id="PF07729">
    <property type="entry name" value="FCD"/>
    <property type="match status" value="1"/>
</dbReference>
<dbReference type="InterPro" id="IPR036388">
    <property type="entry name" value="WH-like_DNA-bd_sf"/>
</dbReference>
<evidence type="ECO:0000313" key="5">
    <source>
        <dbReference type="EMBL" id="AWW41808.1"/>
    </source>
</evidence>
<accession>A0A2Z4JAS7</accession>
<sequence length="239" mass="26408">MARPQRRRPPLAEAVVQSLTTAIVLGEYPPGTALPSAGELCDRYEVSRTVIREVTTTLAEKGLVATRQGWGTVVLDQEQWSLLDPLILDALFQRKDRLVFLDNLIEIRTTLECAMAARAAKRIDGDQAAALSAKLDELAALRDDATAYSRADIEFHEIIHRASQDAFGRAIVSSIQGKAVRSPQYSGHPTREDIDVTHQAHERIAAAVIERDAEAAADAMREHITSAWARRRPVDPLKQ</sequence>
<name>A0A2Z4JAS7_9ACTN</name>
<keyword evidence="3" id="KW-0804">Transcription</keyword>
<dbReference type="SUPFAM" id="SSF46785">
    <property type="entry name" value="Winged helix' DNA-binding domain"/>
    <property type="match status" value="1"/>
</dbReference>
<dbReference type="Pfam" id="PF00392">
    <property type="entry name" value="GntR"/>
    <property type="match status" value="1"/>
</dbReference>
<dbReference type="InterPro" id="IPR036390">
    <property type="entry name" value="WH_DNA-bd_sf"/>
</dbReference>
<dbReference type="EMBL" id="CP030073">
    <property type="protein sequence ID" value="AWW41808.1"/>
    <property type="molecule type" value="Genomic_DNA"/>
</dbReference>
<dbReference type="Gene3D" id="1.10.10.10">
    <property type="entry name" value="Winged helix-like DNA-binding domain superfamily/Winged helix DNA-binding domain"/>
    <property type="match status" value="1"/>
</dbReference>
<dbReference type="PROSITE" id="PS50949">
    <property type="entry name" value="HTH_GNTR"/>
    <property type="match status" value="1"/>
</dbReference>
<keyword evidence="6" id="KW-1185">Reference proteome</keyword>
<evidence type="ECO:0000256" key="3">
    <source>
        <dbReference type="ARBA" id="ARBA00023163"/>
    </source>
</evidence>
<dbReference type="SMART" id="SM00345">
    <property type="entry name" value="HTH_GNTR"/>
    <property type="match status" value="1"/>
</dbReference>
<dbReference type="PRINTS" id="PR00035">
    <property type="entry name" value="HTHGNTR"/>
</dbReference>
<dbReference type="PANTHER" id="PTHR43537:SF44">
    <property type="entry name" value="GNTR FAMILY REGULATORY PROTEIN"/>
    <property type="match status" value="1"/>
</dbReference>
<dbReference type="InterPro" id="IPR008920">
    <property type="entry name" value="TF_FadR/GntR_C"/>
</dbReference>
<proteinExistence type="predicted"/>
<evidence type="ECO:0000313" key="6">
    <source>
        <dbReference type="Proteomes" id="UP000249616"/>
    </source>
</evidence>
<dbReference type="KEGG" id="scad:DN051_38530"/>
<dbReference type="InterPro" id="IPR000524">
    <property type="entry name" value="Tscrpt_reg_HTH_GntR"/>
</dbReference>
<dbReference type="CDD" id="cd07377">
    <property type="entry name" value="WHTH_GntR"/>
    <property type="match status" value="1"/>
</dbReference>
<dbReference type="SMART" id="SM00895">
    <property type="entry name" value="FCD"/>
    <property type="match status" value="1"/>
</dbReference>
<dbReference type="InterPro" id="IPR011711">
    <property type="entry name" value="GntR_C"/>
</dbReference>
<dbReference type="Gene3D" id="1.20.120.530">
    <property type="entry name" value="GntR ligand-binding domain-like"/>
    <property type="match status" value="1"/>
</dbReference>
<gene>
    <name evidence="5" type="ORF">DN051_38530</name>
</gene>
<feature type="domain" description="HTH gntR-type" evidence="4">
    <location>
        <begin position="9"/>
        <end position="77"/>
    </location>
</feature>
<protein>
    <submittedName>
        <fullName evidence="5">FadR family transcriptional regulator</fullName>
    </submittedName>
</protein>